<dbReference type="PANTHER" id="PTHR12835:SF5">
    <property type="entry name" value="BIOTIN--PROTEIN LIGASE"/>
    <property type="match status" value="1"/>
</dbReference>
<evidence type="ECO:0000313" key="6">
    <source>
        <dbReference type="EMBL" id="NUU28054.1"/>
    </source>
</evidence>
<dbReference type="RefSeq" id="WP_175325861.1">
    <property type="nucleotide sequence ID" value="NZ_BAAAWP010000001.1"/>
</dbReference>
<dbReference type="EMBL" id="JABMCG010000097">
    <property type="protein sequence ID" value="NUU28054.1"/>
    <property type="molecule type" value="Genomic_DNA"/>
</dbReference>
<dbReference type="CDD" id="cd16442">
    <property type="entry name" value="BPL"/>
    <property type="match status" value="1"/>
</dbReference>
<sequence length="284" mass="28615">MSTPATSAFPRSRAAVEGSGGTFAAPERTGSTNTDLLAVAADRPHGSVVATLDQTAGRGRLDRSWSAPAGQTLAASLLVRADLSDRDRGWLPLVAGAAMRTAVSAVLPGADDAGRASRPTDRVPTSGAPTVAVKWPNDVLVDDRKVCGILCQVASDGSVVVGAGVNLTIPADAMPTPTATSLAVAGATDGAAALADAVLSVFHTTVLEAVAALVAGAADAQAVRSGVRAACGTIGRHVRLELPDGTVVEAEATGIDDDGRITIRDRDGRSRGVAVGDLTHLRYA</sequence>
<evidence type="ECO:0000256" key="4">
    <source>
        <dbReference type="SAM" id="MobiDB-lite"/>
    </source>
</evidence>
<dbReference type="EC" id="6.3.4.15" evidence="3"/>
<dbReference type="Pfam" id="PF02237">
    <property type="entry name" value="BPL_C"/>
    <property type="match status" value="1"/>
</dbReference>
<comment type="caution">
    <text evidence="6">The sequence shown here is derived from an EMBL/GenBank/DDBJ whole genome shotgun (WGS) entry which is preliminary data.</text>
</comment>
<dbReference type="Proteomes" id="UP000539146">
    <property type="component" value="Unassembled WGS sequence"/>
</dbReference>
<evidence type="ECO:0000256" key="1">
    <source>
        <dbReference type="ARBA" id="ARBA00022598"/>
    </source>
</evidence>
<dbReference type="InterPro" id="IPR003142">
    <property type="entry name" value="BPL_C"/>
</dbReference>
<accession>A0A850DRY1</accession>
<evidence type="ECO:0000256" key="2">
    <source>
        <dbReference type="ARBA" id="ARBA00023267"/>
    </source>
</evidence>
<dbReference type="InterPro" id="IPR004143">
    <property type="entry name" value="BPL_LPL_catalytic"/>
</dbReference>
<dbReference type="InterPro" id="IPR045864">
    <property type="entry name" value="aa-tRNA-synth_II/BPL/LPL"/>
</dbReference>
<dbReference type="Gene3D" id="3.30.930.10">
    <property type="entry name" value="Bira Bifunctional Protein, Domain 2"/>
    <property type="match status" value="1"/>
</dbReference>
<dbReference type="SUPFAM" id="SSF55681">
    <property type="entry name" value="Class II aaRS and biotin synthetases"/>
    <property type="match status" value="1"/>
</dbReference>
<dbReference type="InterPro" id="IPR004408">
    <property type="entry name" value="Biotin_CoA_COase_ligase"/>
</dbReference>
<dbReference type="AlphaFoldDB" id="A0A850DRY1"/>
<feature type="region of interest" description="Disordered" evidence="4">
    <location>
        <begin position="110"/>
        <end position="129"/>
    </location>
</feature>
<dbReference type="GO" id="GO:0004077">
    <property type="term" value="F:biotin--[biotin carboxyl-carrier protein] ligase activity"/>
    <property type="evidence" value="ECO:0007669"/>
    <property type="project" value="UniProtKB-EC"/>
</dbReference>
<dbReference type="PANTHER" id="PTHR12835">
    <property type="entry name" value="BIOTIN PROTEIN LIGASE"/>
    <property type="match status" value="1"/>
</dbReference>
<evidence type="ECO:0000256" key="3">
    <source>
        <dbReference type="ARBA" id="ARBA00024227"/>
    </source>
</evidence>
<evidence type="ECO:0000313" key="7">
    <source>
        <dbReference type="Proteomes" id="UP000539146"/>
    </source>
</evidence>
<organism evidence="6 7">
    <name type="scientific">Curtobacterium citreum</name>
    <dbReference type="NCBI Taxonomy" id="2036"/>
    <lineage>
        <taxon>Bacteria</taxon>
        <taxon>Bacillati</taxon>
        <taxon>Actinomycetota</taxon>
        <taxon>Actinomycetes</taxon>
        <taxon>Micrococcales</taxon>
        <taxon>Microbacteriaceae</taxon>
        <taxon>Curtobacterium</taxon>
    </lineage>
</organism>
<feature type="compositionally biased region" description="Basic and acidic residues" evidence="4">
    <location>
        <begin position="112"/>
        <end position="121"/>
    </location>
</feature>
<dbReference type="PROSITE" id="PS51733">
    <property type="entry name" value="BPL_LPL_CATALYTIC"/>
    <property type="match status" value="1"/>
</dbReference>
<gene>
    <name evidence="6" type="ORF">HP467_08000</name>
</gene>
<evidence type="ECO:0000259" key="5">
    <source>
        <dbReference type="PROSITE" id="PS51733"/>
    </source>
</evidence>
<feature type="region of interest" description="Disordered" evidence="4">
    <location>
        <begin position="1"/>
        <end position="30"/>
    </location>
</feature>
<feature type="domain" description="BPL/LPL catalytic" evidence="5">
    <location>
        <begin position="7"/>
        <end position="214"/>
    </location>
</feature>
<keyword evidence="2" id="KW-0092">Biotin</keyword>
<proteinExistence type="predicted"/>
<dbReference type="Gene3D" id="2.30.30.100">
    <property type="match status" value="1"/>
</dbReference>
<dbReference type="Pfam" id="PF03099">
    <property type="entry name" value="BPL_LplA_LipB"/>
    <property type="match status" value="1"/>
</dbReference>
<protein>
    <recommendedName>
        <fullName evidence="3">biotin--[biotin carboxyl-carrier protein] ligase</fullName>
        <ecNumber evidence="3">6.3.4.15</ecNumber>
    </recommendedName>
</protein>
<reference evidence="6 7" key="1">
    <citation type="submission" date="2020-05" db="EMBL/GenBank/DDBJ databases">
        <title>Genome Sequencing of Type Strains.</title>
        <authorList>
            <person name="Lemaire J.F."/>
            <person name="Inderbitzin P."/>
            <person name="Gregorio O.A."/>
            <person name="Collins S.B."/>
            <person name="Wespe N."/>
            <person name="Knight-Connoni V."/>
        </authorList>
    </citation>
    <scope>NUCLEOTIDE SEQUENCE [LARGE SCALE GENOMIC DNA]</scope>
    <source>
        <strain evidence="6 7">DSM 20512</strain>
    </source>
</reference>
<name>A0A850DRY1_9MICO</name>
<keyword evidence="1 6" id="KW-0436">Ligase</keyword>
<dbReference type="GO" id="GO:0005737">
    <property type="term" value="C:cytoplasm"/>
    <property type="evidence" value="ECO:0007669"/>
    <property type="project" value="TreeGrafter"/>
</dbReference>